<dbReference type="Proteomes" id="UP000184216">
    <property type="component" value="Unassembled WGS sequence"/>
</dbReference>
<organism evidence="2 5">
    <name type="scientific">Flavobacterium pectinovorum</name>
    <dbReference type="NCBI Taxonomy" id="29533"/>
    <lineage>
        <taxon>Bacteria</taxon>
        <taxon>Pseudomonadati</taxon>
        <taxon>Bacteroidota</taxon>
        <taxon>Flavobacteriia</taxon>
        <taxon>Flavobacteriales</taxon>
        <taxon>Flavobacteriaceae</taxon>
        <taxon>Flavobacterium</taxon>
    </lineage>
</organism>
<comment type="caution">
    <text evidence="2">The sequence shown here is derived from an EMBL/GenBank/DDBJ whole genome shotgun (WGS) entry which is preliminary data.</text>
</comment>
<gene>
    <name evidence="2" type="ORF">B0A72_16995</name>
    <name evidence="3" type="ORF">SAMN05444387_2353</name>
</gene>
<dbReference type="InterPro" id="IPR036291">
    <property type="entry name" value="NAD(P)-bd_dom_sf"/>
</dbReference>
<proteinExistence type="predicted"/>
<evidence type="ECO:0000259" key="1">
    <source>
        <dbReference type="SMART" id="SM00829"/>
    </source>
</evidence>
<dbReference type="Gene3D" id="3.40.50.720">
    <property type="entry name" value="NAD(P)-binding Rossmann-like Domain"/>
    <property type="match status" value="1"/>
</dbReference>
<dbReference type="SMART" id="SM00829">
    <property type="entry name" value="PKS_ER"/>
    <property type="match status" value="1"/>
</dbReference>
<protein>
    <submittedName>
        <fullName evidence="2">NADPH quinone reductase</fullName>
    </submittedName>
    <submittedName>
        <fullName evidence="3">NADPH:quinone reductase</fullName>
    </submittedName>
</protein>
<dbReference type="InterPro" id="IPR020843">
    <property type="entry name" value="ER"/>
</dbReference>
<feature type="domain" description="Enoyl reductase (ER)" evidence="1">
    <location>
        <begin position="10"/>
        <end position="304"/>
    </location>
</feature>
<dbReference type="Pfam" id="PF08240">
    <property type="entry name" value="ADH_N"/>
    <property type="match status" value="1"/>
</dbReference>
<dbReference type="PANTHER" id="PTHR44013:SF1">
    <property type="entry name" value="ZINC-TYPE ALCOHOL DEHYDROGENASE-LIKE PROTEIN C16A3.02C"/>
    <property type="match status" value="1"/>
</dbReference>
<dbReference type="Gene3D" id="3.90.180.10">
    <property type="entry name" value="Medium-chain alcohol dehydrogenases, catalytic domain"/>
    <property type="match status" value="1"/>
</dbReference>
<evidence type="ECO:0000313" key="5">
    <source>
        <dbReference type="Proteomes" id="UP000198431"/>
    </source>
</evidence>
<name>A0AB36NY46_9FLAO</name>
<dbReference type="InterPro" id="IPR013154">
    <property type="entry name" value="ADH-like_N"/>
</dbReference>
<dbReference type="SUPFAM" id="SSF50129">
    <property type="entry name" value="GroES-like"/>
    <property type="match status" value="1"/>
</dbReference>
<evidence type="ECO:0000313" key="3">
    <source>
        <dbReference type="EMBL" id="SHM38163.1"/>
    </source>
</evidence>
<dbReference type="AlphaFoldDB" id="A0AB36NY46"/>
<dbReference type="InterPro" id="IPR052733">
    <property type="entry name" value="Chloroplast_QOR"/>
</dbReference>
<dbReference type="Pfam" id="PF13602">
    <property type="entry name" value="ADH_zinc_N_2"/>
    <property type="match status" value="1"/>
</dbReference>
<dbReference type="CDD" id="cd05289">
    <property type="entry name" value="MDR_like_2"/>
    <property type="match status" value="1"/>
</dbReference>
<dbReference type="EMBL" id="MUHB01000017">
    <property type="protein sequence ID" value="OXB02349.1"/>
    <property type="molecule type" value="Genomic_DNA"/>
</dbReference>
<dbReference type="EMBL" id="FRBX01000003">
    <property type="protein sequence ID" value="SHM38163.1"/>
    <property type="molecule type" value="Genomic_DNA"/>
</dbReference>
<evidence type="ECO:0000313" key="2">
    <source>
        <dbReference type="EMBL" id="OXB02349.1"/>
    </source>
</evidence>
<dbReference type="RefSeq" id="WP_073395149.1">
    <property type="nucleotide sequence ID" value="NZ_FRBX01000003.1"/>
</dbReference>
<reference evidence="2 5" key="1">
    <citation type="submission" date="2016-11" db="EMBL/GenBank/DDBJ databases">
        <title>Whole genomes of Flavobacteriaceae.</title>
        <authorList>
            <person name="Stine C."/>
            <person name="Li C."/>
            <person name="Tadesse D."/>
        </authorList>
    </citation>
    <scope>NUCLEOTIDE SEQUENCE [LARGE SCALE GENOMIC DNA]</scope>
    <source>
        <strain evidence="2 5">ATCC 19366</strain>
    </source>
</reference>
<sequence>MKAIQYKDYGSSAVIELVEVSIPSIQNENDVLIQVKAVGVNPIDMKIRMGLMKEIRPVEMPFIPGGEAAGIIVAVGGGVSKFKVGDEVIALTWKNAYAEYATANENFVLLKPEGLSFEEGASMVVNIGTSQSVLFTEGKLEKGQKVLIQGGAGAVGGAMVQMAKAAGAYVIATASGNGVALAKSLGADEVIDYKLQDVSGIAKDVDLVADTAGGEAQVKLFQVLKPGGKLLSIAMPPSQELAEQYNVKAYFVVSDISAKTLQSGIDLIKAGKFKTIVSKTFKLEDAAIAQDFLTAGGVNGKVVLFID</sequence>
<dbReference type="SUPFAM" id="SSF51735">
    <property type="entry name" value="NAD(P)-binding Rossmann-fold domains"/>
    <property type="match status" value="1"/>
</dbReference>
<accession>A0AB36NY46</accession>
<dbReference type="PANTHER" id="PTHR44013">
    <property type="entry name" value="ZINC-TYPE ALCOHOL DEHYDROGENASE-LIKE PROTEIN C16A3.02C"/>
    <property type="match status" value="1"/>
</dbReference>
<keyword evidence="4" id="KW-1185">Reference proteome</keyword>
<reference evidence="3 4" key="2">
    <citation type="submission" date="2016-11" db="EMBL/GenBank/DDBJ databases">
        <authorList>
            <person name="Varghese N."/>
            <person name="Submissions S."/>
        </authorList>
    </citation>
    <scope>NUCLEOTIDE SEQUENCE [LARGE SCALE GENOMIC DNA]</scope>
    <source>
        <strain evidence="3 4">DSM 6368</strain>
    </source>
</reference>
<dbReference type="InterPro" id="IPR011032">
    <property type="entry name" value="GroES-like_sf"/>
</dbReference>
<dbReference type="Proteomes" id="UP000198431">
    <property type="component" value="Unassembled WGS sequence"/>
</dbReference>
<dbReference type="GO" id="GO:0016491">
    <property type="term" value="F:oxidoreductase activity"/>
    <property type="evidence" value="ECO:0007669"/>
    <property type="project" value="InterPro"/>
</dbReference>
<evidence type="ECO:0000313" key="4">
    <source>
        <dbReference type="Proteomes" id="UP000184216"/>
    </source>
</evidence>